<dbReference type="InterPro" id="IPR018338">
    <property type="entry name" value="Carbonic_anhydrase_a-class_CS"/>
</dbReference>
<evidence type="ECO:0000256" key="5">
    <source>
        <dbReference type="ARBA" id="ARBA00022723"/>
    </source>
</evidence>
<reference evidence="11" key="1">
    <citation type="journal article" date="2020" name="Stud. Mycol.">
        <title>101 Dothideomycetes genomes: a test case for predicting lifestyles and emergence of pathogens.</title>
        <authorList>
            <person name="Haridas S."/>
            <person name="Albert R."/>
            <person name="Binder M."/>
            <person name="Bloem J."/>
            <person name="Labutti K."/>
            <person name="Salamov A."/>
            <person name="Andreopoulos B."/>
            <person name="Baker S."/>
            <person name="Barry K."/>
            <person name="Bills G."/>
            <person name="Bluhm B."/>
            <person name="Cannon C."/>
            <person name="Castanera R."/>
            <person name="Culley D."/>
            <person name="Daum C."/>
            <person name="Ezra D."/>
            <person name="Gonzalez J."/>
            <person name="Henrissat B."/>
            <person name="Kuo A."/>
            <person name="Liang C."/>
            <person name="Lipzen A."/>
            <person name="Lutzoni F."/>
            <person name="Magnuson J."/>
            <person name="Mondo S."/>
            <person name="Nolan M."/>
            <person name="Ohm R."/>
            <person name="Pangilinan J."/>
            <person name="Park H.-J."/>
            <person name="Ramirez L."/>
            <person name="Alfaro M."/>
            <person name="Sun H."/>
            <person name="Tritt A."/>
            <person name="Yoshinaga Y."/>
            <person name="Zwiers L.-H."/>
            <person name="Turgeon B."/>
            <person name="Goodwin S."/>
            <person name="Spatafora J."/>
            <person name="Crous P."/>
            <person name="Grigoriev I."/>
        </authorList>
    </citation>
    <scope>NUCLEOTIDE SEQUENCE</scope>
    <source>
        <strain evidence="11">CBS 183.55</strain>
    </source>
</reference>
<feature type="domain" description="Alpha-carbonic anhydrase" evidence="10">
    <location>
        <begin position="37"/>
        <end position="305"/>
    </location>
</feature>
<dbReference type="PANTHER" id="PTHR18952">
    <property type="entry name" value="CARBONIC ANHYDRASE"/>
    <property type="match status" value="1"/>
</dbReference>
<comment type="catalytic activity">
    <reaction evidence="8 9">
        <text>hydrogencarbonate + H(+) = CO2 + H2O</text>
        <dbReference type="Rhea" id="RHEA:10748"/>
        <dbReference type="ChEBI" id="CHEBI:15377"/>
        <dbReference type="ChEBI" id="CHEBI:15378"/>
        <dbReference type="ChEBI" id="CHEBI:16526"/>
        <dbReference type="ChEBI" id="CHEBI:17544"/>
        <dbReference type="EC" id="4.2.1.1"/>
    </reaction>
</comment>
<protein>
    <recommendedName>
        <fullName evidence="4 9">Carbonic anhydrase</fullName>
        <ecNumber evidence="4 9">4.2.1.1</ecNumber>
    </recommendedName>
</protein>
<dbReference type="CDD" id="cd03124">
    <property type="entry name" value="alpha_CA_prokaryotic_like"/>
    <property type="match status" value="1"/>
</dbReference>
<dbReference type="PROSITE" id="PS51144">
    <property type="entry name" value="ALPHA_CA_2"/>
    <property type="match status" value="1"/>
</dbReference>
<dbReference type="EC" id="4.2.1.1" evidence="4 9"/>
<evidence type="ECO:0000256" key="8">
    <source>
        <dbReference type="ARBA" id="ARBA00048348"/>
    </source>
</evidence>
<dbReference type="PANTHER" id="PTHR18952:SF265">
    <property type="entry name" value="CARBONIC ANHYDRASE"/>
    <property type="match status" value="1"/>
</dbReference>
<dbReference type="GO" id="GO:0004089">
    <property type="term" value="F:carbonate dehydratase activity"/>
    <property type="evidence" value="ECO:0007669"/>
    <property type="project" value="UniProtKB-UniRule"/>
</dbReference>
<dbReference type="Proteomes" id="UP000800082">
    <property type="component" value="Unassembled WGS sequence"/>
</dbReference>
<dbReference type="SMART" id="SM01057">
    <property type="entry name" value="Carb_anhydrase"/>
    <property type="match status" value="1"/>
</dbReference>
<dbReference type="OrthoDB" id="429145at2759"/>
<dbReference type="PROSITE" id="PS00162">
    <property type="entry name" value="ALPHA_CA_1"/>
    <property type="match status" value="1"/>
</dbReference>
<dbReference type="GO" id="GO:0008270">
    <property type="term" value="F:zinc ion binding"/>
    <property type="evidence" value="ECO:0007669"/>
    <property type="project" value="UniProtKB-UniRule"/>
</dbReference>
<dbReference type="EMBL" id="ML978956">
    <property type="protein sequence ID" value="KAF1934158.1"/>
    <property type="molecule type" value="Genomic_DNA"/>
</dbReference>
<evidence type="ECO:0000313" key="12">
    <source>
        <dbReference type="Proteomes" id="UP000800082"/>
    </source>
</evidence>
<dbReference type="AlphaFoldDB" id="A0A6A5S484"/>
<name>A0A6A5S484_9PLEO</name>
<comment type="cofactor">
    <cofactor evidence="1 9">
        <name>Zn(2+)</name>
        <dbReference type="ChEBI" id="CHEBI:29105"/>
    </cofactor>
</comment>
<sequence length="305" mass="32482">MLLKSLLFASTASATCLHGLSMFKRAAGTEDGTVEVNTFGYGPENGPFNWASLAPENEACKAGLNQSPINIDTEASAGNLTRRDIIIHKRACVNESSSGDTIDPAVDRPIVDIPDQAVEFENLGTTIEVIVNGTTSFNGTDFRLVQFHMHTPSEHHINDEYFPLEVHMVHQGVLDNTQLAVIALMFQVSASDSDPIIAGLSSSLDAITTPGTKTTIEDGLDFSGVFEKIESSDILQYSGSLTTPPCAEGVTFLIVKDPLDVSVADYNAIKSIVKFNARFIQNTLGGNNMLTVGANSGVAAANATE</sequence>
<evidence type="ECO:0000256" key="2">
    <source>
        <dbReference type="ARBA" id="ARBA00002904"/>
    </source>
</evidence>
<evidence type="ECO:0000313" key="11">
    <source>
        <dbReference type="EMBL" id="KAF1934158.1"/>
    </source>
</evidence>
<accession>A0A6A5S484</accession>
<evidence type="ECO:0000256" key="4">
    <source>
        <dbReference type="ARBA" id="ARBA00012925"/>
    </source>
</evidence>
<gene>
    <name evidence="11" type="ORF">M421DRAFT_50844</name>
</gene>
<evidence type="ECO:0000256" key="3">
    <source>
        <dbReference type="ARBA" id="ARBA00010718"/>
    </source>
</evidence>
<keyword evidence="6 9" id="KW-0862">Zinc</keyword>
<evidence type="ECO:0000256" key="7">
    <source>
        <dbReference type="ARBA" id="ARBA00023239"/>
    </source>
</evidence>
<dbReference type="RefSeq" id="XP_033454406.1">
    <property type="nucleotide sequence ID" value="XM_033594868.1"/>
</dbReference>
<organism evidence="11 12">
    <name type="scientific">Didymella exigua CBS 183.55</name>
    <dbReference type="NCBI Taxonomy" id="1150837"/>
    <lineage>
        <taxon>Eukaryota</taxon>
        <taxon>Fungi</taxon>
        <taxon>Dikarya</taxon>
        <taxon>Ascomycota</taxon>
        <taxon>Pezizomycotina</taxon>
        <taxon>Dothideomycetes</taxon>
        <taxon>Pleosporomycetidae</taxon>
        <taxon>Pleosporales</taxon>
        <taxon>Pleosporineae</taxon>
        <taxon>Didymellaceae</taxon>
        <taxon>Didymella</taxon>
    </lineage>
</organism>
<proteinExistence type="inferred from homology"/>
<comment type="function">
    <text evidence="2 9">Reversible hydration of carbon dioxide.</text>
</comment>
<dbReference type="SUPFAM" id="SSF51069">
    <property type="entry name" value="Carbonic anhydrase"/>
    <property type="match status" value="1"/>
</dbReference>
<comment type="similarity">
    <text evidence="3 9">Belongs to the alpha-carbonic anhydrase family.</text>
</comment>
<evidence type="ECO:0000259" key="10">
    <source>
        <dbReference type="PROSITE" id="PS51144"/>
    </source>
</evidence>
<evidence type="ECO:0000256" key="6">
    <source>
        <dbReference type="ARBA" id="ARBA00022833"/>
    </source>
</evidence>
<dbReference type="InterPro" id="IPR023561">
    <property type="entry name" value="Carbonic_anhydrase_a-class"/>
</dbReference>
<keyword evidence="7 9" id="KW-0456">Lyase</keyword>
<keyword evidence="12" id="KW-1185">Reference proteome</keyword>
<dbReference type="InterPro" id="IPR001148">
    <property type="entry name" value="CA_dom"/>
</dbReference>
<dbReference type="GeneID" id="54352536"/>
<dbReference type="InterPro" id="IPR041891">
    <property type="entry name" value="Alpha_CA_prokaryot-like"/>
</dbReference>
<keyword evidence="5 9" id="KW-0479">Metal-binding</keyword>
<dbReference type="InterPro" id="IPR036398">
    <property type="entry name" value="CA_dom_sf"/>
</dbReference>
<evidence type="ECO:0000256" key="1">
    <source>
        <dbReference type="ARBA" id="ARBA00001947"/>
    </source>
</evidence>
<dbReference type="Gene3D" id="3.10.200.10">
    <property type="entry name" value="Alpha carbonic anhydrase"/>
    <property type="match status" value="1"/>
</dbReference>
<dbReference type="Pfam" id="PF00194">
    <property type="entry name" value="Carb_anhydrase"/>
    <property type="match status" value="1"/>
</dbReference>
<evidence type="ECO:0000256" key="9">
    <source>
        <dbReference type="RuleBase" id="RU367011"/>
    </source>
</evidence>